<dbReference type="EMBL" id="BMAW01106186">
    <property type="protein sequence ID" value="GFT23060.1"/>
    <property type="molecule type" value="Genomic_DNA"/>
</dbReference>
<organism evidence="2 3">
    <name type="scientific">Nephila pilipes</name>
    <name type="common">Giant wood spider</name>
    <name type="synonym">Nephila maculata</name>
    <dbReference type="NCBI Taxonomy" id="299642"/>
    <lineage>
        <taxon>Eukaryota</taxon>
        <taxon>Metazoa</taxon>
        <taxon>Ecdysozoa</taxon>
        <taxon>Arthropoda</taxon>
        <taxon>Chelicerata</taxon>
        <taxon>Arachnida</taxon>
        <taxon>Araneae</taxon>
        <taxon>Araneomorphae</taxon>
        <taxon>Entelegynae</taxon>
        <taxon>Araneoidea</taxon>
        <taxon>Nephilidae</taxon>
        <taxon>Nephila</taxon>
    </lineage>
</organism>
<dbReference type="AlphaFoldDB" id="A0A8X6QEZ5"/>
<sequence>ASAATASLRALLQRGCGLTS</sequence>
<accession>A0A8X6QEZ5</accession>
<dbReference type="Proteomes" id="UP000887013">
    <property type="component" value="Unassembled WGS sequence"/>
</dbReference>
<gene>
    <name evidence="1" type="ORF">NPIL_528211</name>
    <name evidence="2" type="ORF">NPIL_653281</name>
</gene>
<evidence type="ECO:0000313" key="3">
    <source>
        <dbReference type="Proteomes" id="UP000887013"/>
    </source>
</evidence>
<reference evidence="2" key="1">
    <citation type="submission" date="2020-08" db="EMBL/GenBank/DDBJ databases">
        <title>Multicomponent nature underlies the extraordinary mechanical properties of spider dragline silk.</title>
        <authorList>
            <person name="Kono N."/>
            <person name="Nakamura H."/>
            <person name="Mori M."/>
            <person name="Yoshida Y."/>
            <person name="Ohtoshi R."/>
            <person name="Malay A.D."/>
            <person name="Moran D.A.P."/>
            <person name="Tomita M."/>
            <person name="Numata K."/>
            <person name="Arakawa K."/>
        </authorList>
    </citation>
    <scope>NUCLEOTIDE SEQUENCE</scope>
</reference>
<name>A0A8X6QEZ5_NEPPI</name>
<feature type="non-terminal residue" evidence="2">
    <location>
        <position position="1"/>
    </location>
</feature>
<keyword evidence="3" id="KW-1185">Reference proteome</keyword>
<protein>
    <submittedName>
        <fullName evidence="2">Uncharacterized protein</fullName>
    </submittedName>
</protein>
<evidence type="ECO:0000313" key="1">
    <source>
        <dbReference type="EMBL" id="GFT23060.1"/>
    </source>
</evidence>
<proteinExistence type="predicted"/>
<evidence type="ECO:0000313" key="2">
    <source>
        <dbReference type="EMBL" id="GFU10079.1"/>
    </source>
</evidence>
<dbReference type="EMBL" id="BMAW01028986">
    <property type="protein sequence ID" value="GFU10079.1"/>
    <property type="molecule type" value="Genomic_DNA"/>
</dbReference>
<comment type="caution">
    <text evidence="2">The sequence shown here is derived from an EMBL/GenBank/DDBJ whole genome shotgun (WGS) entry which is preliminary data.</text>
</comment>